<comment type="caution">
    <text evidence="1">The sequence shown here is derived from an EMBL/GenBank/DDBJ whole genome shotgun (WGS) entry which is preliminary data.</text>
</comment>
<dbReference type="Proteomes" id="UP001321473">
    <property type="component" value="Unassembled WGS sequence"/>
</dbReference>
<reference evidence="1 2" key="1">
    <citation type="journal article" date="2023" name="Arcadia Sci">
        <title>De novo assembly of a long-read Amblyomma americanum tick genome.</title>
        <authorList>
            <person name="Chou S."/>
            <person name="Poskanzer K.E."/>
            <person name="Rollins M."/>
            <person name="Thuy-Boun P.S."/>
        </authorList>
    </citation>
    <scope>NUCLEOTIDE SEQUENCE [LARGE SCALE GENOMIC DNA]</scope>
    <source>
        <strain evidence="1">F_SG_1</strain>
        <tissue evidence="1">Salivary glands</tissue>
    </source>
</reference>
<evidence type="ECO:0000313" key="1">
    <source>
        <dbReference type="EMBL" id="KAK8755053.1"/>
    </source>
</evidence>
<keyword evidence="2" id="KW-1185">Reference proteome</keyword>
<organism evidence="1 2">
    <name type="scientific">Amblyomma americanum</name>
    <name type="common">Lone star tick</name>
    <dbReference type="NCBI Taxonomy" id="6943"/>
    <lineage>
        <taxon>Eukaryota</taxon>
        <taxon>Metazoa</taxon>
        <taxon>Ecdysozoa</taxon>
        <taxon>Arthropoda</taxon>
        <taxon>Chelicerata</taxon>
        <taxon>Arachnida</taxon>
        <taxon>Acari</taxon>
        <taxon>Parasitiformes</taxon>
        <taxon>Ixodida</taxon>
        <taxon>Ixodoidea</taxon>
        <taxon>Ixodidae</taxon>
        <taxon>Amblyomminae</taxon>
        <taxon>Amblyomma</taxon>
    </lineage>
</organism>
<gene>
    <name evidence="1" type="ORF">V5799_002242</name>
</gene>
<proteinExistence type="predicted"/>
<name>A0AAQ4CXW3_AMBAM</name>
<dbReference type="AlphaFoldDB" id="A0AAQ4CXW3"/>
<evidence type="ECO:0000313" key="2">
    <source>
        <dbReference type="Proteomes" id="UP001321473"/>
    </source>
</evidence>
<protein>
    <submittedName>
        <fullName evidence="1">Uncharacterized protein</fullName>
    </submittedName>
</protein>
<sequence length="131" mass="14311">MPATGPLPFLCVDMPAAFQGAVPAGTLAGPQSAQGVCTVTESGKVHLANVFEISKEANDTLMALQKDSLFVKRAAATLWSTEVDTIRVFFRHYARSRGWSDEAATKVEKNIRLWLSQKTCELRRKMPAASN</sequence>
<accession>A0AAQ4CXW3</accession>
<dbReference type="EMBL" id="JARKHS020036772">
    <property type="protein sequence ID" value="KAK8755053.1"/>
    <property type="molecule type" value="Genomic_DNA"/>
</dbReference>